<dbReference type="SUPFAM" id="SSF55874">
    <property type="entry name" value="ATPase domain of HSP90 chaperone/DNA topoisomerase II/histidine kinase"/>
    <property type="match status" value="1"/>
</dbReference>
<dbReference type="Gene3D" id="1.10.287.130">
    <property type="match status" value="1"/>
</dbReference>
<keyword evidence="5" id="KW-0597">Phosphoprotein</keyword>
<evidence type="ECO:0000256" key="8">
    <source>
        <dbReference type="ARBA" id="ARBA00022741"/>
    </source>
</evidence>
<evidence type="ECO:0000256" key="15">
    <source>
        <dbReference type="SAM" id="MobiDB-lite"/>
    </source>
</evidence>
<dbReference type="GO" id="GO:0005886">
    <property type="term" value="C:plasma membrane"/>
    <property type="evidence" value="ECO:0007669"/>
    <property type="project" value="UniProtKB-SubCell"/>
</dbReference>
<dbReference type="NCBIfam" id="NF040691">
    <property type="entry name" value="MtrAB_MtrB"/>
    <property type="match status" value="1"/>
</dbReference>
<dbReference type="PROSITE" id="PS50109">
    <property type="entry name" value="HIS_KIN"/>
    <property type="match status" value="1"/>
</dbReference>
<comment type="catalytic activity">
    <reaction evidence="1">
        <text>ATP + protein L-histidine = ADP + protein N-phospho-L-histidine.</text>
        <dbReference type="EC" id="2.7.13.3"/>
    </reaction>
</comment>
<evidence type="ECO:0000256" key="9">
    <source>
        <dbReference type="ARBA" id="ARBA00022777"/>
    </source>
</evidence>
<evidence type="ECO:0000256" key="7">
    <source>
        <dbReference type="ARBA" id="ARBA00022692"/>
    </source>
</evidence>
<evidence type="ECO:0000256" key="5">
    <source>
        <dbReference type="ARBA" id="ARBA00022553"/>
    </source>
</evidence>
<dbReference type="InterPro" id="IPR005467">
    <property type="entry name" value="His_kinase_dom"/>
</dbReference>
<dbReference type="SUPFAM" id="SSF47384">
    <property type="entry name" value="Homodimeric domain of signal transducing histidine kinase"/>
    <property type="match status" value="1"/>
</dbReference>
<evidence type="ECO:0000256" key="10">
    <source>
        <dbReference type="ARBA" id="ARBA00022840"/>
    </source>
</evidence>
<dbReference type="PROSITE" id="PS50885">
    <property type="entry name" value="HAMP"/>
    <property type="match status" value="1"/>
</dbReference>
<feature type="transmembrane region" description="Helical" evidence="16">
    <location>
        <begin position="209"/>
        <end position="228"/>
    </location>
</feature>
<dbReference type="EMBL" id="CP044427">
    <property type="protein sequence ID" value="QFG68015.1"/>
    <property type="molecule type" value="Genomic_DNA"/>
</dbReference>
<evidence type="ECO:0000256" key="11">
    <source>
        <dbReference type="ARBA" id="ARBA00022989"/>
    </source>
</evidence>
<evidence type="ECO:0000256" key="3">
    <source>
        <dbReference type="ARBA" id="ARBA00012438"/>
    </source>
</evidence>
<keyword evidence="12" id="KW-0902">Two-component regulatory system</keyword>
<feature type="domain" description="Histidine kinase" evidence="17">
    <location>
        <begin position="297"/>
        <end position="514"/>
    </location>
</feature>
<dbReference type="GO" id="GO:0005524">
    <property type="term" value="F:ATP binding"/>
    <property type="evidence" value="ECO:0007669"/>
    <property type="project" value="UniProtKB-KW"/>
</dbReference>
<dbReference type="OrthoDB" id="9786919at2"/>
<dbReference type="CDD" id="cd00082">
    <property type="entry name" value="HisKA"/>
    <property type="match status" value="1"/>
</dbReference>
<dbReference type="FunFam" id="3.30.565.10:FF:000013">
    <property type="entry name" value="Two-component sensor histidine kinase"/>
    <property type="match status" value="1"/>
</dbReference>
<gene>
    <name evidence="19" type="ORF">FY030_04145</name>
</gene>
<evidence type="ECO:0000256" key="2">
    <source>
        <dbReference type="ARBA" id="ARBA00004651"/>
    </source>
</evidence>
<dbReference type="SMART" id="SM00304">
    <property type="entry name" value="HAMP"/>
    <property type="match status" value="1"/>
</dbReference>
<proteinExistence type="predicted"/>
<dbReference type="InterPro" id="IPR003661">
    <property type="entry name" value="HisK_dim/P_dom"/>
</dbReference>
<evidence type="ECO:0000256" key="12">
    <source>
        <dbReference type="ARBA" id="ARBA00023012"/>
    </source>
</evidence>
<keyword evidence="20" id="KW-1185">Reference proteome</keyword>
<dbReference type="KEGG" id="serw:FY030_04145"/>
<dbReference type="SMART" id="SM00388">
    <property type="entry name" value="HisKA"/>
    <property type="match status" value="1"/>
</dbReference>
<dbReference type="Proteomes" id="UP000326546">
    <property type="component" value="Chromosome"/>
</dbReference>
<keyword evidence="7 16" id="KW-0812">Transmembrane</keyword>
<evidence type="ECO:0000259" key="18">
    <source>
        <dbReference type="PROSITE" id="PS50885"/>
    </source>
</evidence>
<sequence length="668" mass="71042">MASDTRPDIPEAEPRRRWRGPRWWLASLGARVITTTVLIGLVLAGLLGSVLYQQIAVGLVQQGTDSAQRDAAQQVALFQDAFDSTDRRDDSGLRYAAGEQVSAMAGAGPDGRRVLLLPSLSNDGGAIVEGIALGVTASDIPEALQLAVDQDPENQQVVIVPATLTGEEEAVTAVVVGSRVTLLRAGTYDLILIYPLHQEQETLDLVRQLFLAAGAGLVLLVAGLATIATRMVTRPVAEVAKVSRELAQGHLDERLPVHGTDEIAQLATSFNTMADSIQHQIRELRSLSQLQQRFVSDVSHELRTPLTTMRMAGAVLHASKEDFPLPVARSAELLDQELDRFEELLTELLEISRFDAGAVTVERHQEDIVPLVRSAVSSMEQLAQTHGSTIVLVVPEQPVLVSMDGRRISRVLRNLLSNALEHAEGGPVEVTVAATEHVVSCSVRDHGIGLTAEQQARVFDRFWRADLARTRTTGGTGLGLAIAKEDARVHGGWLQVGSVPGHGACFRLLLPRHEAFVIADRPPPVPLVTHDQPAQTWGDAELETLPSTNEPKPAVALVAADGPGTTGDLPATAVSGPPPSACATPATDLDHRPLATGPDHASTAARPDGSQGETVRVRPTPEPWDVAARGSLHGEASAVPPVVSQAGDLPDNEVPPVVLALATRQGDA</sequence>
<dbReference type="InterPro" id="IPR004358">
    <property type="entry name" value="Sig_transdc_His_kin-like_C"/>
</dbReference>
<evidence type="ECO:0000256" key="4">
    <source>
        <dbReference type="ARBA" id="ARBA00022475"/>
    </source>
</evidence>
<dbReference type="GO" id="GO:0000155">
    <property type="term" value="F:phosphorelay sensor kinase activity"/>
    <property type="evidence" value="ECO:0007669"/>
    <property type="project" value="InterPro"/>
</dbReference>
<dbReference type="InterPro" id="IPR036890">
    <property type="entry name" value="HATPase_C_sf"/>
</dbReference>
<dbReference type="InterPro" id="IPR003660">
    <property type="entry name" value="HAMP_dom"/>
</dbReference>
<feature type="transmembrane region" description="Helical" evidence="16">
    <location>
        <begin position="23"/>
        <end position="52"/>
    </location>
</feature>
<keyword evidence="6" id="KW-0808">Transferase</keyword>
<evidence type="ECO:0000313" key="19">
    <source>
        <dbReference type="EMBL" id="QFG68015.1"/>
    </source>
</evidence>
<dbReference type="Gene3D" id="3.30.565.10">
    <property type="entry name" value="Histidine kinase-like ATPase, C-terminal domain"/>
    <property type="match status" value="1"/>
</dbReference>
<accession>A0A5J6V2R2</accession>
<dbReference type="SMART" id="SM00387">
    <property type="entry name" value="HATPase_c"/>
    <property type="match status" value="1"/>
</dbReference>
<dbReference type="EC" id="2.7.13.3" evidence="3"/>
<dbReference type="RefSeq" id="WP_158060406.1">
    <property type="nucleotide sequence ID" value="NZ_CP044427.1"/>
</dbReference>
<dbReference type="FunFam" id="1.10.287.130:FF:000010">
    <property type="entry name" value="Two-component sensor histidine kinase"/>
    <property type="match status" value="1"/>
</dbReference>
<keyword evidence="4" id="KW-1003">Cell membrane</keyword>
<evidence type="ECO:0000256" key="13">
    <source>
        <dbReference type="ARBA" id="ARBA00023136"/>
    </source>
</evidence>
<dbReference type="Pfam" id="PF00672">
    <property type="entry name" value="HAMP"/>
    <property type="match status" value="1"/>
</dbReference>
<comment type="subcellular location">
    <subcellularLocation>
        <location evidence="2">Cell membrane</location>
        <topology evidence="2">Multi-pass membrane protein</topology>
    </subcellularLocation>
</comment>
<dbReference type="Pfam" id="PF02518">
    <property type="entry name" value="HATPase_c"/>
    <property type="match status" value="1"/>
</dbReference>
<dbReference type="CDD" id="cd06225">
    <property type="entry name" value="HAMP"/>
    <property type="match status" value="1"/>
</dbReference>
<evidence type="ECO:0000256" key="1">
    <source>
        <dbReference type="ARBA" id="ARBA00000085"/>
    </source>
</evidence>
<protein>
    <recommendedName>
        <fullName evidence="14">Sensor histidine kinase MtrB</fullName>
        <ecNumber evidence="3">2.7.13.3</ecNumber>
    </recommendedName>
</protein>
<dbReference type="PRINTS" id="PR00344">
    <property type="entry name" value="BCTRLSENSOR"/>
</dbReference>
<dbReference type="PANTHER" id="PTHR43547">
    <property type="entry name" value="TWO-COMPONENT HISTIDINE KINASE"/>
    <property type="match status" value="1"/>
</dbReference>
<keyword evidence="13 16" id="KW-0472">Membrane</keyword>
<keyword evidence="9" id="KW-0418">Kinase</keyword>
<dbReference type="InterPro" id="IPR003594">
    <property type="entry name" value="HATPase_dom"/>
</dbReference>
<evidence type="ECO:0000256" key="14">
    <source>
        <dbReference type="ARBA" id="ARBA00035305"/>
    </source>
</evidence>
<keyword evidence="8" id="KW-0547">Nucleotide-binding</keyword>
<name>A0A5J6V2R2_9MICO</name>
<dbReference type="PANTHER" id="PTHR43547:SF2">
    <property type="entry name" value="HYBRID SIGNAL TRANSDUCTION HISTIDINE KINASE C"/>
    <property type="match status" value="1"/>
</dbReference>
<evidence type="ECO:0000259" key="17">
    <source>
        <dbReference type="PROSITE" id="PS50109"/>
    </source>
</evidence>
<evidence type="ECO:0000256" key="6">
    <source>
        <dbReference type="ARBA" id="ARBA00022679"/>
    </source>
</evidence>
<dbReference type="InterPro" id="IPR036097">
    <property type="entry name" value="HisK_dim/P_sf"/>
</dbReference>
<dbReference type="CDD" id="cd00075">
    <property type="entry name" value="HATPase"/>
    <property type="match status" value="1"/>
</dbReference>
<keyword evidence="10" id="KW-0067">ATP-binding</keyword>
<organism evidence="19 20">
    <name type="scientific">Ornithinimicrobium pratense</name>
    <dbReference type="NCBI Taxonomy" id="2593973"/>
    <lineage>
        <taxon>Bacteria</taxon>
        <taxon>Bacillati</taxon>
        <taxon>Actinomycetota</taxon>
        <taxon>Actinomycetes</taxon>
        <taxon>Micrococcales</taxon>
        <taxon>Ornithinimicrobiaceae</taxon>
        <taxon>Ornithinimicrobium</taxon>
    </lineage>
</organism>
<dbReference type="AlphaFoldDB" id="A0A5J6V2R2"/>
<evidence type="ECO:0000256" key="16">
    <source>
        <dbReference type="SAM" id="Phobius"/>
    </source>
</evidence>
<feature type="domain" description="HAMP" evidence="18">
    <location>
        <begin position="230"/>
        <end position="282"/>
    </location>
</feature>
<reference evidence="19 20" key="1">
    <citation type="submission" date="2019-09" db="EMBL/GenBank/DDBJ databases">
        <title>Serinicoccus pratensis sp. nov., isolated from meadow soil.</title>
        <authorList>
            <person name="Zhang W."/>
        </authorList>
    </citation>
    <scope>NUCLEOTIDE SEQUENCE [LARGE SCALE GENOMIC DNA]</scope>
    <source>
        <strain evidence="19 20">W204</strain>
    </source>
</reference>
<dbReference type="InterPro" id="IPR047669">
    <property type="entry name" value="MtrAB_MtrB"/>
</dbReference>
<keyword evidence="11 16" id="KW-1133">Transmembrane helix</keyword>
<feature type="region of interest" description="Disordered" evidence="15">
    <location>
        <begin position="561"/>
        <end position="653"/>
    </location>
</feature>
<dbReference type="SUPFAM" id="SSF158472">
    <property type="entry name" value="HAMP domain-like"/>
    <property type="match status" value="1"/>
</dbReference>
<evidence type="ECO:0000313" key="20">
    <source>
        <dbReference type="Proteomes" id="UP000326546"/>
    </source>
</evidence>
<dbReference type="Gene3D" id="6.10.340.10">
    <property type="match status" value="1"/>
</dbReference>
<dbReference type="Pfam" id="PF00512">
    <property type="entry name" value="HisKA"/>
    <property type="match status" value="1"/>
</dbReference>